<comment type="caution">
    <text evidence="1">The sequence shown here is derived from an EMBL/GenBank/DDBJ whole genome shotgun (WGS) entry which is preliminary data.</text>
</comment>
<keyword evidence="2" id="KW-1185">Reference proteome</keyword>
<evidence type="ECO:0000313" key="1">
    <source>
        <dbReference type="EMBL" id="MBX7489996.1"/>
    </source>
</evidence>
<accession>A0ABS7JKT7</accession>
<dbReference type="Proteomes" id="UP000700059">
    <property type="component" value="Unassembled WGS sequence"/>
</dbReference>
<gene>
    <name evidence="1" type="ORF">K4G57_00675</name>
</gene>
<protein>
    <submittedName>
        <fullName evidence="1">Uncharacterized protein</fullName>
    </submittedName>
</protein>
<dbReference type="EMBL" id="JAIGYQ010000001">
    <property type="protein sequence ID" value="MBX7489996.1"/>
    <property type="molecule type" value="Genomic_DNA"/>
</dbReference>
<proteinExistence type="predicted"/>
<dbReference type="RefSeq" id="WP_221531259.1">
    <property type="nucleotide sequence ID" value="NZ_JAIGYP010000001.1"/>
</dbReference>
<name>A0ABS7JKT7_9HELI</name>
<evidence type="ECO:0000313" key="2">
    <source>
        <dbReference type="Proteomes" id="UP000700059"/>
    </source>
</evidence>
<reference evidence="1 2" key="1">
    <citation type="submission" date="2021-08" db="EMBL/GenBank/DDBJ databases">
        <title>Helicobacter spp. isolated from feces of Anatolian Ground Squirrel (Spermophilus xanthoprymnus) in Turkey.</title>
        <authorList>
            <person name="Aydin F."/>
            <person name="Abay S."/>
            <person name="Kayman T."/>
            <person name="Karakaya E."/>
            <person name="Saticioglu I.B."/>
        </authorList>
    </citation>
    <scope>NUCLEOTIDE SEQUENCE [LARGE SCALE GENOMIC DNA]</scope>
    <source>
        <strain evidence="1 2">Faydin-H70</strain>
    </source>
</reference>
<organism evidence="1 2">
    <name type="scientific">Helicobacter turcicus</name>
    <dbReference type="NCBI Taxonomy" id="2867412"/>
    <lineage>
        <taxon>Bacteria</taxon>
        <taxon>Pseudomonadati</taxon>
        <taxon>Campylobacterota</taxon>
        <taxon>Epsilonproteobacteria</taxon>
        <taxon>Campylobacterales</taxon>
        <taxon>Helicobacteraceae</taxon>
        <taxon>Helicobacter</taxon>
    </lineage>
</organism>
<sequence length="69" mass="8011">MKITLLILMYKNLRDGFVKILRDKEMELKGNFLTKISDVKLLESMGLFAIDTNRAEQTSTSKSSKLEWE</sequence>